<evidence type="ECO:0000256" key="1">
    <source>
        <dbReference type="ARBA" id="ARBA00022729"/>
    </source>
</evidence>
<dbReference type="InterPro" id="IPR001791">
    <property type="entry name" value="Laminin_G"/>
</dbReference>
<dbReference type="Gene3D" id="2.60.120.260">
    <property type="entry name" value="Galactose-binding domain-like"/>
    <property type="match status" value="1"/>
</dbReference>
<dbReference type="InterPro" id="IPR026444">
    <property type="entry name" value="Secre_tail"/>
</dbReference>
<reference evidence="6 7" key="1">
    <citation type="submission" date="2020-12" db="EMBL/GenBank/DDBJ databases">
        <title>Salegentibacter orientalis sp. nov., isolated from costal sediment.</title>
        <authorList>
            <person name="Lian F.-B."/>
        </authorList>
    </citation>
    <scope>NUCLEOTIDE SEQUENCE [LARGE SCALE GENOMIC DNA]</scope>
    <source>
        <strain evidence="6 7">F60176</strain>
    </source>
</reference>
<evidence type="ECO:0000313" key="6">
    <source>
        <dbReference type="EMBL" id="MBI6119565.1"/>
    </source>
</evidence>
<dbReference type="Gene3D" id="2.60.120.200">
    <property type="match status" value="1"/>
</dbReference>
<organism evidence="6 7">
    <name type="scientific">Salegentibacter maritimus</name>
    <dbReference type="NCBI Taxonomy" id="2794347"/>
    <lineage>
        <taxon>Bacteria</taxon>
        <taxon>Pseudomonadati</taxon>
        <taxon>Bacteroidota</taxon>
        <taxon>Flavobacteriia</taxon>
        <taxon>Flavobacteriales</taxon>
        <taxon>Flavobacteriaceae</taxon>
        <taxon>Salegentibacter</taxon>
    </lineage>
</organism>
<dbReference type="Gene3D" id="2.60.40.10">
    <property type="entry name" value="Immunoglobulins"/>
    <property type="match status" value="1"/>
</dbReference>
<feature type="region of interest" description="Disordered" evidence="3">
    <location>
        <begin position="1018"/>
        <end position="1041"/>
    </location>
</feature>
<dbReference type="Proteomes" id="UP000635665">
    <property type="component" value="Unassembled WGS sequence"/>
</dbReference>
<feature type="domain" description="Laminin G" evidence="4">
    <location>
        <begin position="1407"/>
        <end position="1537"/>
    </location>
</feature>
<proteinExistence type="predicted"/>
<evidence type="ECO:0000256" key="3">
    <source>
        <dbReference type="SAM" id="MobiDB-lite"/>
    </source>
</evidence>
<keyword evidence="2" id="KW-1015">Disulfide bond</keyword>
<evidence type="ECO:0000259" key="5">
    <source>
        <dbReference type="SMART" id="SM00560"/>
    </source>
</evidence>
<dbReference type="SMART" id="SM00560">
    <property type="entry name" value="LamGL"/>
    <property type="match status" value="1"/>
</dbReference>
<sequence length="2261" mass="245493">MGKITPRFFLAVLIFGLFLLSENTALANFSFGPEKPYAHNNDRNYSYFIGFLLNEELSVTITETPASCNDTNDGDLEANASGGASPYNYSWTGPNGFTGSTNQISNLAPGDYTLTLSDNNNLEITEVFTLTFNDNKNPTASNPAPLNVQCIADVPEPDITVVTDETDNCTANPTVAFVSDASDGNSNPEIITRTYSVTDDAGNSINVTQEITVNDTTDPTASNPAPLNVQCIADVPTEDITVVTDEADNCTANPTVAFVSDVSDGNSNPEIITRTYSVTDDAGNSINVTQEITVNDTTDPTASNPAPLNVQCIADVPEPDITVVTDETDNCTANPTVVFVSDASDGNSNPEIITRTYSVTDDAGNSINVTQEITVDDTTAPTASNPAPLNVQCIADVPEPDITVVTDEADNCTANPTVAFVSDVSDGNSNPEIITRTYSVTDDAGNSINVTQQITVDDTTDPTASNPAPLNIQCIADGPEPDITVVTDEADNCTANPTVAFVSDASDGNSNPEIITRTYSVTDDAGNSINVTQEITVDDTTDPTASNPAPLNVQCIADVPEPDITVVTDEADNCTANPTVAFVSDVSDGNSNPEIITRTYSVTDDAGNSINVTQEITVNDTTDPTASNPAPLNVQCAADVPAADTTVVTDEADNCTSNPVVAFVSDVSDGNSNPEIIIRTYSVTDDAGNSINVTQEITVDDTTDPTIPDLPDLVSECPLTVTPPTTSDNCDGTITGTTGLTNLTFDASETIYWYFKDAAGNEIGPIEQNVIINNTIAPVPDSGSLPKKIISGCQITSIDELDIPTATDACEGTISGNLSENFEFPYSFTGTNTIEWEFIDSKGNKSIQIQEIELKPLDVDGGTLKGTFESSVFQEQIDISACGEAISVELDLTAERGNIIHWEKFSVNRGIWEIINNTGNSHTANFAEGELVSTYYRVLIQTGTCAEYSNSFYIRTLPVGDAPTVENLEPETNNKYCLGDEVNLLAKSNYTATQPALPNEAPGDFNQGQLNTQDPNSWLTDGNPGGFTAGGNSKKPRNWSGTNDHEFGDITYDGGDGKFAIAQGDFSDSQYKGNNPTTLESPILDLSNAVSASLDFDQAFYFANGDNAVIEISTDGGSTYSTLQIMHSPGTGIKKWFTAGTAESYAGSNASNYNFSTDNTSISLEDYIGENNVRIRWKFTGTSDKSVWAMDNIIVNEEVFVDTELEWTDGIGDPNEDPIVVGRTEVPIAFTPAVPGQHEYGGTALINGCRTYNEEGTDLINILVSYSYAGEDIILSNDECGQNTVQLNAYDNTLTATENNEKGAYPSKPTNCINCDDPGTGEIGTWTWTRLSGTNNCVSESFSDINDPNATFTGNEGTYNLTWTVDGCSDSITVEIKECNQINFDGINDYIDFSKDNYHLSNSTNKKAFSIEVWVKPESTSGIQTIFSKRDANYADNKGYDLSIHDGEVSFNWNNSGTINSSPHKVQANRWYHIAVTHSSSGEYKLYVDGVLIKSTAGGSPDANLSKALLGAVDQSEFNVPTNHFHGWMEEFRIWNVALTPNQLREMMNQHIENNGAAVAGEVLPFNIKNLNWVDLIGYYRMDKVNCGNLYPYNDGSDIGFPGELKNITTSQQTSAPLPYESEATGNWHTRNSWDPNATKHWTFPNDIGIDNETEINWNIAVQNNDLNSNNKDIKLLGLFSEPATQLKMQGEDNASGNELRITHYLELNGHIDLNGESQLVQTEGSILTGSGYLTRDQQGTANSYNYNYWSSPVVSNTGNQSYTIASVMHDGTDKASPKNLDIGPPGHVTYADGNYSVPRKISGRWLYKFRGDANQYSEWKYIGKDGTLLPGEGYTMKGTSGNANIQDLQNYTFKGFPNNGPLTNALNIANDQNYLLGNPYPSAIEVKKFILDNLSKHDVNGAKNTRNIFNGALYFWDHFGGKTHILREYVGGYATINLSGAVQSATSIDERINNDGSKGTKKPGPFIPVAQGFFVNTVLDPGLAPGLSISGGDINFNNGQRAFASEVNPNDSQFLKPNKLTKSQRTVTTKDSRYKIRLNFSSPLGYQREILVTADNYTTNGFDLGYDALLNDNIPEDMYWLIKDSKFVIQGVPNFNLDQKLPIGITIAEEKEFNIELGELENVPDIIDIYLRDNSDSSYHDLRKADYKASLPAGEYNNRYEIVFQDPNSILEDKEPGQGPIDYYYSLANREFVISNPELHKIEHINIYNIGGQLVDQHFGIPDIKEIHIPQKKSLSSGVYIVKVYTNTGDYAKKVIIRKD</sequence>
<feature type="domain" description="LamG-like jellyroll fold" evidence="5">
    <location>
        <begin position="1407"/>
        <end position="1542"/>
    </location>
</feature>
<comment type="caution">
    <text evidence="6">The sequence shown here is derived from an EMBL/GenBank/DDBJ whole genome shotgun (WGS) entry which is preliminary data.</text>
</comment>
<dbReference type="InterPro" id="IPR006558">
    <property type="entry name" value="LamG-like"/>
</dbReference>
<dbReference type="Pfam" id="PF13385">
    <property type="entry name" value="Laminin_G_3"/>
    <property type="match status" value="1"/>
</dbReference>
<keyword evidence="7" id="KW-1185">Reference proteome</keyword>
<keyword evidence="1" id="KW-0732">Signal</keyword>
<evidence type="ECO:0000259" key="4">
    <source>
        <dbReference type="SMART" id="SM00282"/>
    </source>
</evidence>
<accession>A0ABS0TET2</accession>
<name>A0ABS0TET2_9FLAO</name>
<dbReference type="EMBL" id="JAEHNY010000004">
    <property type="protein sequence ID" value="MBI6119565.1"/>
    <property type="molecule type" value="Genomic_DNA"/>
</dbReference>
<evidence type="ECO:0000256" key="2">
    <source>
        <dbReference type="ARBA" id="ARBA00023157"/>
    </source>
</evidence>
<dbReference type="SMART" id="SM00282">
    <property type="entry name" value="LamG"/>
    <property type="match status" value="1"/>
</dbReference>
<dbReference type="InterPro" id="IPR013320">
    <property type="entry name" value="ConA-like_dom_sf"/>
</dbReference>
<dbReference type="RefSeq" id="WP_198638177.1">
    <property type="nucleotide sequence ID" value="NZ_JAEHNY010000004.1"/>
</dbReference>
<dbReference type="SUPFAM" id="SSF49899">
    <property type="entry name" value="Concanavalin A-like lectins/glucanases"/>
    <property type="match status" value="1"/>
</dbReference>
<protein>
    <submittedName>
        <fullName evidence="6">T9SS type A sorting domain-containing protein</fullName>
    </submittedName>
</protein>
<dbReference type="InterPro" id="IPR013783">
    <property type="entry name" value="Ig-like_fold"/>
</dbReference>
<gene>
    <name evidence="6" type="ORF">I6U50_05970</name>
</gene>
<dbReference type="NCBIfam" id="TIGR04183">
    <property type="entry name" value="Por_Secre_tail"/>
    <property type="match status" value="1"/>
</dbReference>
<dbReference type="InterPro" id="IPR025667">
    <property type="entry name" value="SprB_repeat"/>
</dbReference>
<evidence type="ECO:0000313" key="7">
    <source>
        <dbReference type="Proteomes" id="UP000635665"/>
    </source>
</evidence>
<dbReference type="Pfam" id="PF13573">
    <property type="entry name" value="SprB"/>
    <property type="match status" value="1"/>
</dbReference>